<evidence type="ECO:0008006" key="3">
    <source>
        <dbReference type="Google" id="ProtNLM"/>
    </source>
</evidence>
<gene>
    <name evidence="1" type="ORF">UT28_C0001G0620</name>
</gene>
<dbReference type="STRING" id="1618337.UT28_C0001G0620"/>
<dbReference type="KEGG" id="bbgw:UT28_C0001G0620"/>
<dbReference type="Pfam" id="PF10025">
    <property type="entry name" value="DUF2267"/>
    <property type="match status" value="1"/>
</dbReference>
<evidence type="ECO:0000313" key="2">
    <source>
        <dbReference type="Proteomes" id="UP000035648"/>
    </source>
</evidence>
<protein>
    <recommendedName>
        <fullName evidence="3">DUF2267 domain-containing protein</fullName>
    </recommendedName>
</protein>
<dbReference type="InterPro" id="IPR018727">
    <property type="entry name" value="DUF2267"/>
</dbReference>
<dbReference type="InterPro" id="IPR038282">
    <property type="entry name" value="DUF2267_sf"/>
</dbReference>
<name>A0A0G4B397_9BACT</name>
<accession>A0A0G4B397</accession>
<dbReference type="Proteomes" id="UP000035648">
    <property type="component" value="Chromosome"/>
</dbReference>
<sequence>MFTGLDVLDTTVQKTNIFLGSIENDLGWEGHRHQAYQATRAVLHALRDRLPIDLEAHLAAELPLFLKGVFFEGWSPARVPLRMNKEEFIQYIRQNFIFDVKENEVEKVINVVGKRIFELIGPEETKNILQALSSDVAELFE</sequence>
<reference evidence="1 2" key="1">
    <citation type="journal article" date="2015" name="Nature">
        <title>rRNA introns, odd ribosomes, and small enigmatic genomes across a large radiation of phyla.</title>
        <authorList>
            <person name="Brown C.T."/>
            <person name="Hug L.A."/>
            <person name="Thomas B.C."/>
            <person name="Sharon I."/>
            <person name="Castelle C.J."/>
            <person name="Singh A."/>
            <person name="Wilkins M.J."/>
            <person name="Williams K.H."/>
            <person name="Banfield J.F."/>
        </authorList>
    </citation>
    <scope>NUCLEOTIDE SEQUENCE [LARGE SCALE GENOMIC DNA]</scope>
</reference>
<organism evidence="1 2">
    <name type="scientific">Berkelbacteria bacterium GW2011_GWE1_39_12</name>
    <dbReference type="NCBI Taxonomy" id="1618337"/>
    <lineage>
        <taxon>Bacteria</taxon>
        <taxon>Candidatus Berkelbacteria</taxon>
    </lineage>
</organism>
<dbReference type="Gene3D" id="1.10.490.110">
    <property type="entry name" value="Uncharacterized conserved protein DUF2267"/>
    <property type="match status" value="1"/>
</dbReference>
<proteinExistence type="predicted"/>
<dbReference type="EMBL" id="CP011213">
    <property type="protein sequence ID" value="AKM82421.1"/>
    <property type="molecule type" value="Genomic_DNA"/>
</dbReference>
<dbReference type="AlphaFoldDB" id="A0A0G4B397"/>
<evidence type="ECO:0000313" key="1">
    <source>
        <dbReference type="EMBL" id="AKM82421.1"/>
    </source>
</evidence>